<keyword evidence="3" id="KW-1185">Reference proteome</keyword>
<evidence type="ECO:0000313" key="2">
    <source>
        <dbReference type="EMBL" id="GJT42397.1"/>
    </source>
</evidence>
<sequence length="494" mass="55819">MIGTFTKNCLKSGRVPYDYLFKPCPDEPLEDAAENVKAAWKAEYKIHSDDFGDLLETSIFNLRGEDSDDLHAFLKVTMKGFKRQGLHLSTWLFKRVGVERKLSYGEQYLHVGNGAQAAVEAIGVDINLVLSSSLVLSLNNCRYAPSIIRSVVSFSRLLDLGFTCPILARPRQKLQLEGLESINDESYDKCKSMCVGPLDMVSRKGASYILTLLMIFSRYGKKIKALRSDRGGEYLSQEFKEYLGKNGIVQHLTSPYTPQQNGVSERRNRTLLDMVRSMFNLTTLPLSFWDYALESAVRILKYGSHKEDKEVWKVDSNGKLKEAKSPKTLLLMAVPKDHLRRFHGMDDAKEIWAAIKTRFGEKGYDRFQKLLSQLDALGAGVSDEERKSQVFEMIYIISDVFEQDIQKNHLLSLTSDNVPSIQQAKASFQQGNISQATAQEVIVLIPLPLPKQQQTATPGLADEVIHSFPSQNLIDVIGIHEDPDQIDDLRFERN</sequence>
<reference evidence="2" key="2">
    <citation type="submission" date="2022-01" db="EMBL/GenBank/DDBJ databases">
        <authorList>
            <person name="Yamashiro T."/>
            <person name="Shiraishi A."/>
            <person name="Satake H."/>
            <person name="Nakayama K."/>
        </authorList>
    </citation>
    <scope>NUCLEOTIDE SEQUENCE</scope>
</reference>
<dbReference type="SUPFAM" id="SSF53098">
    <property type="entry name" value="Ribonuclease H-like"/>
    <property type="match status" value="1"/>
</dbReference>
<proteinExistence type="predicted"/>
<feature type="domain" description="Integrase catalytic" evidence="1">
    <location>
        <begin position="200"/>
        <end position="334"/>
    </location>
</feature>
<dbReference type="Gene3D" id="3.30.420.10">
    <property type="entry name" value="Ribonuclease H-like superfamily/Ribonuclease H"/>
    <property type="match status" value="1"/>
</dbReference>
<evidence type="ECO:0000259" key="1">
    <source>
        <dbReference type="PROSITE" id="PS50994"/>
    </source>
</evidence>
<comment type="caution">
    <text evidence="2">The sequence shown here is derived from an EMBL/GenBank/DDBJ whole genome shotgun (WGS) entry which is preliminary data.</text>
</comment>
<dbReference type="InterPro" id="IPR001584">
    <property type="entry name" value="Integrase_cat-core"/>
</dbReference>
<accession>A0ABQ5DTW8</accession>
<name>A0ABQ5DTW8_9ASTR</name>
<gene>
    <name evidence="2" type="ORF">Tco_0951112</name>
</gene>
<dbReference type="PANTHER" id="PTHR42648">
    <property type="entry name" value="TRANSPOSASE, PUTATIVE-RELATED"/>
    <property type="match status" value="1"/>
</dbReference>
<organism evidence="2 3">
    <name type="scientific">Tanacetum coccineum</name>
    <dbReference type="NCBI Taxonomy" id="301880"/>
    <lineage>
        <taxon>Eukaryota</taxon>
        <taxon>Viridiplantae</taxon>
        <taxon>Streptophyta</taxon>
        <taxon>Embryophyta</taxon>
        <taxon>Tracheophyta</taxon>
        <taxon>Spermatophyta</taxon>
        <taxon>Magnoliopsida</taxon>
        <taxon>eudicotyledons</taxon>
        <taxon>Gunneridae</taxon>
        <taxon>Pentapetalae</taxon>
        <taxon>asterids</taxon>
        <taxon>campanulids</taxon>
        <taxon>Asterales</taxon>
        <taxon>Asteraceae</taxon>
        <taxon>Asteroideae</taxon>
        <taxon>Anthemideae</taxon>
        <taxon>Anthemidinae</taxon>
        <taxon>Tanacetum</taxon>
    </lineage>
</organism>
<dbReference type="InterPro" id="IPR036397">
    <property type="entry name" value="RNaseH_sf"/>
</dbReference>
<dbReference type="PANTHER" id="PTHR42648:SF27">
    <property type="entry name" value="RNA-DIRECTED DNA POLYMERASE"/>
    <property type="match status" value="1"/>
</dbReference>
<dbReference type="Proteomes" id="UP001151760">
    <property type="component" value="Unassembled WGS sequence"/>
</dbReference>
<dbReference type="InterPro" id="IPR012337">
    <property type="entry name" value="RNaseH-like_sf"/>
</dbReference>
<evidence type="ECO:0000313" key="3">
    <source>
        <dbReference type="Proteomes" id="UP001151760"/>
    </source>
</evidence>
<dbReference type="PROSITE" id="PS50994">
    <property type="entry name" value="INTEGRASE"/>
    <property type="match status" value="1"/>
</dbReference>
<dbReference type="EMBL" id="BQNB010015641">
    <property type="protein sequence ID" value="GJT42397.1"/>
    <property type="molecule type" value="Genomic_DNA"/>
</dbReference>
<reference evidence="2" key="1">
    <citation type="journal article" date="2022" name="Int. J. Mol. Sci.">
        <title>Draft Genome of Tanacetum Coccineum: Genomic Comparison of Closely Related Tanacetum-Family Plants.</title>
        <authorList>
            <person name="Yamashiro T."/>
            <person name="Shiraishi A."/>
            <person name="Nakayama K."/>
            <person name="Satake H."/>
        </authorList>
    </citation>
    <scope>NUCLEOTIDE SEQUENCE</scope>
</reference>
<protein>
    <submittedName>
        <fullName evidence="2">Retrotransposon protein, putative, ty1-copia subclass</fullName>
    </submittedName>
</protein>
<dbReference type="InterPro" id="IPR039537">
    <property type="entry name" value="Retrotran_Ty1/copia-like"/>
</dbReference>